<dbReference type="Proteomes" id="UP000306409">
    <property type="component" value="Chromosome"/>
</dbReference>
<evidence type="ECO:0000313" key="3">
    <source>
        <dbReference type="Proteomes" id="UP000306409"/>
    </source>
</evidence>
<proteinExistence type="predicted"/>
<evidence type="ECO:0000313" key="2">
    <source>
        <dbReference type="EMBL" id="QNU68243.1"/>
    </source>
</evidence>
<dbReference type="Pfam" id="PF13174">
    <property type="entry name" value="TPR_6"/>
    <property type="match status" value="1"/>
</dbReference>
<feature type="repeat" description="TPR" evidence="1">
    <location>
        <begin position="328"/>
        <end position="361"/>
    </location>
</feature>
<dbReference type="EMBL" id="CP061336">
    <property type="protein sequence ID" value="QNU68243.1"/>
    <property type="molecule type" value="Genomic_DNA"/>
</dbReference>
<dbReference type="PROSITE" id="PS50005">
    <property type="entry name" value="TPR"/>
    <property type="match status" value="1"/>
</dbReference>
<dbReference type="RefSeq" id="WP_137696534.1">
    <property type="nucleotide sequence ID" value="NZ_CP061336.1"/>
</dbReference>
<dbReference type="OrthoDB" id="9791784at2"/>
<dbReference type="InterPro" id="IPR019734">
    <property type="entry name" value="TPR_rpt"/>
</dbReference>
<dbReference type="KEGG" id="rher:EHE19_007440"/>
<accession>A0A4U7JJZ5</accession>
<dbReference type="AlphaFoldDB" id="A0A4U7JJZ5"/>
<dbReference type="SMART" id="SM00028">
    <property type="entry name" value="TPR"/>
    <property type="match status" value="4"/>
</dbReference>
<protein>
    <submittedName>
        <fullName evidence="2">Tetratricopeptide repeat protein</fullName>
    </submittedName>
</protein>
<keyword evidence="3" id="KW-1185">Reference proteome</keyword>
<evidence type="ECO:0000256" key="1">
    <source>
        <dbReference type="PROSITE-ProRule" id="PRU00339"/>
    </source>
</evidence>
<name>A0A4U7JJZ5_9FIRM</name>
<keyword evidence="1" id="KW-0802">TPR repeat</keyword>
<sequence>MDLKQEIKSFGPIDIEKFAPNSGKTDKVINSVELYNKAIEYLKSGNEDIAMIELKKVVSINPVFYEAINLLGLCYACTNQLDKAEELFRSIVEKENNAIKAADYLNFISISENASNKKIVKSKNKLANNTLKKQVKEPVQKNSYISNDVLAENIVLEKIGSQLKKPFTAVIFSVFSLICLIAAIILFIGTAKETRDVDAAEQNAAGQQQQVMAENNSVAELDRLKEQLEAANTKLRRYEISTQISQISALYNQKKYIEAADNLMSLNVDEFSEDLKEKYSSIKDKVLLGAANQLVTDGNTLYKNKKYAEAVKKLEKLFVLGDNWDFADKALYILGKSYVEVNDLQKAAVTYEKLIKEYPNSSYIKYAKERLKAIQ</sequence>
<dbReference type="Gene3D" id="1.25.40.10">
    <property type="entry name" value="Tetratricopeptide repeat domain"/>
    <property type="match status" value="2"/>
</dbReference>
<reference evidence="2 3" key="1">
    <citation type="submission" date="2020-09" db="EMBL/GenBank/DDBJ databases">
        <title>Characterization and genome sequencing of Ruminiclostridium sp. nov. MA18.</title>
        <authorList>
            <person name="Rettenmaier R."/>
            <person name="Kowollik M.-L."/>
            <person name="Liebl W."/>
            <person name="Zverlov V."/>
        </authorList>
    </citation>
    <scope>NUCLEOTIDE SEQUENCE [LARGE SCALE GENOMIC DNA]</scope>
    <source>
        <strain evidence="2 3">MA18</strain>
    </source>
</reference>
<dbReference type="InterPro" id="IPR011990">
    <property type="entry name" value="TPR-like_helical_dom_sf"/>
</dbReference>
<organism evidence="2 3">
    <name type="scientific">Ruminiclostridium herbifermentans</name>
    <dbReference type="NCBI Taxonomy" id="2488810"/>
    <lineage>
        <taxon>Bacteria</taxon>
        <taxon>Bacillati</taxon>
        <taxon>Bacillota</taxon>
        <taxon>Clostridia</taxon>
        <taxon>Eubacteriales</taxon>
        <taxon>Oscillospiraceae</taxon>
        <taxon>Ruminiclostridium</taxon>
    </lineage>
</organism>
<gene>
    <name evidence="2" type="ORF">EHE19_007440</name>
</gene>
<dbReference type="Pfam" id="PF13181">
    <property type="entry name" value="TPR_8"/>
    <property type="match status" value="1"/>
</dbReference>
<dbReference type="SUPFAM" id="SSF48452">
    <property type="entry name" value="TPR-like"/>
    <property type="match status" value="1"/>
</dbReference>